<dbReference type="PRINTS" id="PR00040">
    <property type="entry name" value="HTHMERR"/>
</dbReference>
<dbReference type="PROSITE" id="PS50937">
    <property type="entry name" value="HTH_MERR_2"/>
    <property type="match status" value="1"/>
</dbReference>
<dbReference type="InterPro" id="IPR009061">
    <property type="entry name" value="DNA-bd_dom_put_sf"/>
</dbReference>
<accession>A0ABN2BIG3</accession>
<dbReference type="Gene3D" id="1.10.1660.10">
    <property type="match status" value="1"/>
</dbReference>
<evidence type="ECO:0000259" key="2">
    <source>
        <dbReference type="PROSITE" id="PS50937"/>
    </source>
</evidence>
<dbReference type="InterPro" id="IPR000551">
    <property type="entry name" value="MerR-type_HTH_dom"/>
</dbReference>
<dbReference type="SMART" id="SM00422">
    <property type="entry name" value="HTH_MERR"/>
    <property type="match status" value="1"/>
</dbReference>
<evidence type="ECO:0000313" key="3">
    <source>
        <dbReference type="EMBL" id="GAA1541313.1"/>
    </source>
</evidence>
<dbReference type="Pfam" id="PF13411">
    <property type="entry name" value="MerR_1"/>
    <property type="match status" value="1"/>
</dbReference>
<comment type="caution">
    <text evidence="3">The sequence shown here is derived from an EMBL/GenBank/DDBJ whole genome shotgun (WGS) entry which is preliminary data.</text>
</comment>
<dbReference type="PROSITE" id="PS00552">
    <property type="entry name" value="HTH_MERR_1"/>
    <property type="match status" value="1"/>
</dbReference>
<dbReference type="PANTHER" id="PTHR30204:SF98">
    <property type="entry name" value="HTH-TYPE TRANSCRIPTIONAL REGULATOR ADHR"/>
    <property type="match status" value="1"/>
</dbReference>
<evidence type="ECO:0000313" key="4">
    <source>
        <dbReference type="Proteomes" id="UP001501288"/>
    </source>
</evidence>
<keyword evidence="1" id="KW-0238">DNA-binding</keyword>
<dbReference type="SUPFAM" id="SSF46955">
    <property type="entry name" value="Putative DNA-binding domain"/>
    <property type="match status" value="1"/>
</dbReference>
<protein>
    <recommendedName>
        <fullName evidence="2">HTH merR-type domain-containing protein</fullName>
    </recommendedName>
</protein>
<name>A0ABN2BIG3_9MICO</name>
<dbReference type="RefSeq" id="WP_346030106.1">
    <property type="nucleotide sequence ID" value="NZ_BAAANV010000034.1"/>
</dbReference>
<feature type="domain" description="HTH merR-type" evidence="2">
    <location>
        <begin position="38"/>
        <end position="103"/>
    </location>
</feature>
<gene>
    <name evidence="3" type="ORF">GCM10009762_13480</name>
</gene>
<proteinExistence type="predicted"/>
<dbReference type="EMBL" id="BAAANV010000034">
    <property type="protein sequence ID" value="GAA1541313.1"/>
    <property type="molecule type" value="Genomic_DNA"/>
</dbReference>
<dbReference type="PANTHER" id="PTHR30204">
    <property type="entry name" value="REDOX-CYCLING DRUG-SENSING TRANSCRIPTIONAL ACTIVATOR SOXR"/>
    <property type="match status" value="1"/>
</dbReference>
<dbReference type="CDD" id="cd01109">
    <property type="entry name" value="HTH_YyaN"/>
    <property type="match status" value="1"/>
</dbReference>
<reference evidence="3 4" key="1">
    <citation type="journal article" date="2019" name="Int. J. Syst. Evol. Microbiol.">
        <title>The Global Catalogue of Microorganisms (GCM) 10K type strain sequencing project: providing services to taxonomists for standard genome sequencing and annotation.</title>
        <authorList>
            <consortium name="The Broad Institute Genomics Platform"/>
            <consortium name="The Broad Institute Genome Sequencing Center for Infectious Disease"/>
            <person name="Wu L."/>
            <person name="Ma J."/>
        </authorList>
    </citation>
    <scope>NUCLEOTIDE SEQUENCE [LARGE SCALE GENOMIC DNA]</scope>
    <source>
        <strain evidence="3 4">JCM 14588</strain>
    </source>
</reference>
<keyword evidence="4" id="KW-1185">Reference proteome</keyword>
<evidence type="ECO:0000256" key="1">
    <source>
        <dbReference type="ARBA" id="ARBA00023125"/>
    </source>
</evidence>
<sequence length="152" mass="17386">MNLELEQALRLATDPPGGISVEALKDLVRDDPTTWWDIAEAADHLDVTVHTLRYYERIGMVAVARDDVGHRRYDSPAIRRLMFITRMRTAGMTIADLKEYLNLVDAGRRTIPQRLDLMLEHRDTLRRQIGQLQLALAATEYKIATYQEGPTP</sequence>
<organism evidence="3 4">
    <name type="scientific">Dermacoccus barathri</name>
    <dbReference type="NCBI Taxonomy" id="322601"/>
    <lineage>
        <taxon>Bacteria</taxon>
        <taxon>Bacillati</taxon>
        <taxon>Actinomycetota</taxon>
        <taxon>Actinomycetes</taxon>
        <taxon>Micrococcales</taxon>
        <taxon>Dermacoccaceae</taxon>
        <taxon>Dermacoccus</taxon>
    </lineage>
</organism>
<dbReference type="Proteomes" id="UP001501288">
    <property type="component" value="Unassembled WGS sequence"/>
</dbReference>
<dbReference type="InterPro" id="IPR047057">
    <property type="entry name" value="MerR_fam"/>
</dbReference>